<keyword evidence="9" id="KW-0479">Metal-binding</keyword>
<dbReference type="PANTHER" id="PTHR44535:SF1">
    <property type="entry name" value="SERINE_THREONINE-PROTEIN KINASE NEK9"/>
    <property type="match status" value="1"/>
</dbReference>
<evidence type="ECO:0000313" key="19">
    <source>
        <dbReference type="Proteomes" id="UP000007110"/>
    </source>
</evidence>
<dbReference type="PANTHER" id="PTHR44535">
    <property type="entry name" value="PROTEIN CBG16200"/>
    <property type="match status" value="1"/>
</dbReference>
<dbReference type="FunFam" id="3.30.200.20:FF:000097">
    <property type="entry name" value="Probable serine/threonine-protein kinase nek1"/>
    <property type="match status" value="1"/>
</dbReference>
<dbReference type="SUPFAM" id="SSF50985">
    <property type="entry name" value="RCC1/BLIP-II"/>
    <property type="match status" value="1"/>
</dbReference>
<keyword evidence="7" id="KW-0597">Phosphoprotein</keyword>
<sequence>MAATEDGGFSSPSSTNFLPGGNDPIQEEMYTPVRVLGKGAFGEAVLYRKTEDNSLVVWKEVNLTRCSERVMYDAQNEIEILSMLNHANIISYFNHFLDDQSLFIEMEYANGGTLYEKIVHQDGTLFEEELVLWYLFQTVSAVAYIHQIDVLHRDIKTLNIFMTKSGLIKVGDFGISKVLGDDKMAESVVGTPLYMSPELVKGQQYNAKSDVWAIGCVLYELLTLRRVFEASNQLKVVWGIVQKEHEDIDERYSKEMHSLVTQLLAKDPENRPSAAEIMANPLLSDKKKERNRKVWELNGIVRRAKSQSSFQAETVPVVTFTNSEVFYWGGGRLTPLKLEAFKDGNRALQVAAGHSHFASVTVEKEIFTWANVHGGQALVGQLGHGDTACYKAPKKVEKLQGIPIKAVGCGEEFTACITDEGQVYTFGSDYYGCLGRGEDYEPEDDDDDDEEEVKSPILVSFFNERPVNKISCGDNHILALTKDEQVYSWGCGEFGRLGLGNEDDYKLPQKVTFQGKKEIKTVSAGSEGSFFLTTDGKVYACGSNEHNRLGFNTVTAGLRKRIVKECYDIPYKDIPTLVKPLNRYNIKAVSAGHTHSATIDNFGRLIMFGSNQYGQLGVGDCKGRSGICEVKGFLTGKHVVTASCGDGFTIIATTDNQIFSFGHVDSGRLGHGDDLTGSHKKKQSVSTPKPVFGSLHMVSGLSCRYWHTIIIAEKVVSKPKTLRSTPRMDSNSSKVSSQLSHDSVFTAAVGQDGEKSAPNQTPERSSGSIESRPQESLKQEPSTNHTSGNMSHDEGLHTGDSGQETGGTGSMSQREETNGGGKDDDENGEDSAMPPWLKNELEKAEFIPMPTIESMNNDSTNSATPKVAAPPQYNSTAAKPPSGKPELDGSSCSDSGFQRPHFVPPLSFAALSQTEDNFKMGLAQDVEVEALRDRVTHLENENKKLFTMVSDQHVRLLELEKRLSQIEGTGV</sequence>
<accession>A0A7M7PSL2</accession>
<reference evidence="18" key="2">
    <citation type="submission" date="2021-01" db="UniProtKB">
        <authorList>
            <consortium name="EnsemblMetazoa"/>
        </authorList>
    </citation>
    <scope>IDENTIFICATION</scope>
</reference>
<feature type="compositionally biased region" description="Polar residues" evidence="16">
    <location>
        <begin position="722"/>
        <end position="743"/>
    </location>
</feature>
<dbReference type="RefSeq" id="XP_030855680.1">
    <property type="nucleotide sequence ID" value="XM_030999820.1"/>
</dbReference>
<dbReference type="InterPro" id="IPR051997">
    <property type="entry name" value="STK_NEK"/>
</dbReference>
<feature type="region of interest" description="Disordered" evidence="16">
    <location>
        <begin position="852"/>
        <end position="899"/>
    </location>
</feature>
<keyword evidence="14" id="KW-0460">Magnesium</keyword>
<feature type="repeat" description="RCC1" evidence="15">
    <location>
        <begin position="421"/>
        <end position="483"/>
    </location>
</feature>
<dbReference type="CTD" id="91754"/>
<name>A0A7M7PSL2_STRPU</name>
<feature type="repeat" description="RCC1" evidence="15">
    <location>
        <begin position="484"/>
        <end position="535"/>
    </location>
</feature>
<evidence type="ECO:0000256" key="1">
    <source>
        <dbReference type="ARBA" id="ARBA00001946"/>
    </source>
</evidence>
<dbReference type="InterPro" id="IPR000719">
    <property type="entry name" value="Prot_kinase_dom"/>
</dbReference>
<dbReference type="PROSITE" id="PS00626">
    <property type="entry name" value="RCC1_2"/>
    <property type="match status" value="1"/>
</dbReference>
<feature type="compositionally biased region" description="Polar residues" evidence="16">
    <location>
        <begin position="853"/>
        <end position="864"/>
    </location>
</feature>
<dbReference type="OrthoDB" id="248923at2759"/>
<evidence type="ECO:0000256" key="10">
    <source>
        <dbReference type="ARBA" id="ARBA00022737"/>
    </source>
</evidence>
<dbReference type="InterPro" id="IPR000408">
    <property type="entry name" value="Reg_chr_condens"/>
</dbReference>
<organism evidence="18 19">
    <name type="scientific">Strongylocentrotus purpuratus</name>
    <name type="common">Purple sea urchin</name>
    <dbReference type="NCBI Taxonomy" id="7668"/>
    <lineage>
        <taxon>Eukaryota</taxon>
        <taxon>Metazoa</taxon>
        <taxon>Echinodermata</taxon>
        <taxon>Eleutherozoa</taxon>
        <taxon>Echinozoa</taxon>
        <taxon>Echinoidea</taxon>
        <taxon>Euechinoidea</taxon>
        <taxon>Echinacea</taxon>
        <taxon>Camarodonta</taxon>
        <taxon>Echinidea</taxon>
        <taxon>Strongylocentrotidae</taxon>
        <taxon>Strongylocentrotus</taxon>
    </lineage>
</organism>
<evidence type="ECO:0000256" key="4">
    <source>
        <dbReference type="ARBA" id="ARBA00012513"/>
    </source>
</evidence>
<protein>
    <recommendedName>
        <fullName evidence="4">non-specific serine/threonine protein kinase</fullName>
        <ecNumber evidence="4">2.7.11.1</ecNumber>
    </recommendedName>
</protein>
<evidence type="ECO:0000256" key="11">
    <source>
        <dbReference type="ARBA" id="ARBA00022741"/>
    </source>
</evidence>
<dbReference type="OMA" id="MHSRGTQ"/>
<dbReference type="InterPro" id="IPR011009">
    <property type="entry name" value="Kinase-like_dom_sf"/>
</dbReference>
<evidence type="ECO:0000256" key="3">
    <source>
        <dbReference type="ARBA" id="ARBA00010886"/>
    </source>
</evidence>
<dbReference type="EC" id="2.7.11.1" evidence="4"/>
<feature type="compositionally biased region" description="Polar residues" evidence="16">
    <location>
        <begin position="757"/>
        <end position="771"/>
    </location>
</feature>
<dbReference type="KEGG" id="spu:575899"/>
<dbReference type="InterPro" id="IPR008271">
    <property type="entry name" value="Ser/Thr_kinase_AS"/>
</dbReference>
<dbReference type="Gene3D" id="1.10.510.10">
    <property type="entry name" value="Transferase(Phosphotransferase) domain 1"/>
    <property type="match status" value="1"/>
</dbReference>
<evidence type="ECO:0000259" key="17">
    <source>
        <dbReference type="PROSITE" id="PS50011"/>
    </source>
</evidence>
<dbReference type="InParanoid" id="A0A7M7PSL2"/>
<dbReference type="InterPro" id="IPR009091">
    <property type="entry name" value="RCC1/BLIP-II"/>
</dbReference>
<reference evidence="19" key="1">
    <citation type="submission" date="2015-02" db="EMBL/GenBank/DDBJ databases">
        <title>Genome sequencing for Strongylocentrotus purpuratus.</title>
        <authorList>
            <person name="Murali S."/>
            <person name="Liu Y."/>
            <person name="Vee V."/>
            <person name="English A."/>
            <person name="Wang M."/>
            <person name="Skinner E."/>
            <person name="Han Y."/>
            <person name="Muzny D.M."/>
            <person name="Worley K.C."/>
            <person name="Gibbs R.A."/>
        </authorList>
    </citation>
    <scope>NUCLEOTIDE SEQUENCE</scope>
</reference>
<evidence type="ECO:0000256" key="15">
    <source>
        <dbReference type="PROSITE-ProRule" id="PRU00235"/>
    </source>
</evidence>
<evidence type="ECO:0000256" key="6">
    <source>
        <dbReference type="ARBA" id="ARBA00022527"/>
    </source>
</evidence>
<evidence type="ECO:0000256" key="5">
    <source>
        <dbReference type="ARBA" id="ARBA00022490"/>
    </source>
</evidence>
<evidence type="ECO:0000256" key="16">
    <source>
        <dbReference type="SAM" id="MobiDB-lite"/>
    </source>
</evidence>
<feature type="region of interest" description="Disordered" evidence="16">
    <location>
        <begin position="1"/>
        <end position="22"/>
    </location>
</feature>
<evidence type="ECO:0000256" key="14">
    <source>
        <dbReference type="ARBA" id="ARBA00022842"/>
    </source>
</evidence>
<dbReference type="PROSITE" id="PS00108">
    <property type="entry name" value="PROTEIN_KINASE_ST"/>
    <property type="match status" value="1"/>
</dbReference>
<dbReference type="EnsemblMetazoa" id="XM_030999820">
    <property type="protein sequence ID" value="XP_030855680"/>
    <property type="gene ID" value="LOC575899"/>
</dbReference>
<feature type="repeat" description="RCC1" evidence="15">
    <location>
        <begin position="364"/>
        <end position="420"/>
    </location>
</feature>
<proteinExistence type="inferred from homology"/>
<evidence type="ECO:0000256" key="9">
    <source>
        <dbReference type="ARBA" id="ARBA00022723"/>
    </source>
</evidence>
<dbReference type="Pfam" id="PF25390">
    <property type="entry name" value="WD40_RLD"/>
    <property type="match status" value="1"/>
</dbReference>
<evidence type="ECO:0000256" key="8">
    <source>
        <dbReference type="ARBA" id="ARBA00022679"/>
    </source>
</evidence>
<comment type="cofactor">
    <cofactor evidence="1">
        <name>Mg(2+)</name>
        <dbReference type="ChEBI" id="CHEBI:18420"/>
    </cofactor>
</comment>
<evidence type="ECO:0000256" key="2">
    <source>
        <dbReference type="ARBA" id="ARBA00004496"/>
    </source>
</evidence>
<dbReference type="GO" id="GO:0005737">
    <property type="term" value="C:cytoplasm"/>
    <property type="evidence" value="ECO:0007669"/>
    <property type="project" value="UniProtKB-SubCell"/>
</dbReference>
<dbReference type="AlphaFoldDB" id="A0A7M7PSL2"/>
<comment type="similarity">
    <text evidence="3">Belongs to the protein kinase superfamily. NEK Ser/Thr protein kinase family. NIMA subfamily.</text>
</comment>
<keyword evidence="13" id="KW-0067">ATP-binding</keyword>
<feature type="repeat" description="RCC1" evidence="15">
    <location>
        <begin position="536"/>
        <end position="602"/>
    </location>
</feature>
<dbReference type="GO" id="GO:0004674">
    <property type="term" value="F:protein serine/threonine kinase activity"/>
    <property type="evidence" value="ECO:0007669"/>
    <property type="project" value="UniProtKB-KW"/>
</dbReference>
<evidence type="ECO:0000256" key="7">
    <source>
        <dbReference type="ARBA" id="ARBA00022553"/>
    </source>
</evidence>
<dbReference type="Gene3D" id="2.130.10.30">
    <property type="entry name" value="Regulator of chromosome condensation 1/beta-lactamase-inhibitor protein II"/>
    <property type="match status" value="2"/>
</dbReference>
<dbReference type="SMART" id="SM00220">
    <property type="entry name" value="S_TKc"/>
    <property type="match status" value="1"/>
</dbReference>
<dbReference type="Pfam" id="PF00069">
    <property type="entry name" value="Pkinase"/>
    <property type="match status" value="1"/>
</dbReference>
<feature type="repeat" description="RCC1" evidence="15">
    <location>
        <begin position="603"/>
        <end position="655"/>
    </location>
</feature>
<feature type="region of interest" description="Disordered" evidence="16">
    <location>
        <begin position="720"/>
        <end position="835"/>
    </location>
</feature>
<keyword evidence="5" id="KW-0963">Cytoplasm</keyword>
<keyword evidence="6" id="KW-0723">Serine/threonine-protein kinase</keyword>
<keyword evidence="11" id="KW-0547">Nucleotide-binding</keyword>
<keyword evidence="19" id="KW-1185">Reference proteome</keyword>
<keyword evidence="12" id="KW-0418">Kinase</keyword>
<evidence type="ECO:0000256" key="12">
    <source>
        <dbReference type="ARBA" id="ARBA00022777"/>
    </source>
</evidence>
<evidence type="ECO:0000313" key="18">
    <source>
        <dbReference type="EnsemblMetazoa" id="XP_030855680"/>
    </source>
</evidence>
<feature type="domain" description="Protein kinase" evidence="17">
    <location>
        <begin position="30"/>
        <end position="283"/>
    </location>
</feature>
<keyword evidence="8" id="KW-0808">Transferase</keyword>
<feature type="compositionally biased region" description="Polar residues" evidence="16">
    <location>
        <begin position="779"/>
        <end position="790"/>
    </location>
</feature>
<dbReference type="Proteomes" id="UP000007110">
    <property type="component" value="Unassembled WGS sequence"/>
</dbReference>
<dbReference type="InterPro" id="IPR058923">
    <property type="entry name" value="RCC1-like_dom"/>
</dbReference>
<dbReference type="PROSITE" id="PS50012">
    <property type="entry name" value="RCC1_3"/>
    <property type="match status" value="6"/>
</dbReference>
<dbReference type="GO" id="GO:0046872">
    <property type="term" value="F:metal ion binding"/>
    <property type="evidence" value="ECO:0007669"/>
    <property type="project" value="UniProtKB-KW"/>
</dbReference>
<dbReference type="GeneID" id="575899"/>
<dbReference type="PRINTS" id="PR00633">
    <property type="entry name" value="RCCNDNSATION"/>
</dbReference>
<dbReference type="PROSITE" id="PS50011">
    <property type="entry name" value="PROTEIN_KINASE_DOM"/>
    <property type="match status" value="1"/>
</dbReference>
<dbReference type="Gene3D" id="3.30.200.20">
    <property type="entry name" value="Phosphorylase Kinase, domain 1"/>
    <property type="match status" value="1"/>
</dbReference>
<evidence type="ECO:0000256" key="13">
    <source>
        <dbReference type="ARBA" id="ARBA00022840"/>
    </source>
</evidence>
<dbReference type="SUPFAM" id="SSF56112">
    <property type="entry name" value="Protein kinase-like (PK-like)"/>
    <property type="match status" value="1"/>
</dbReference>
<keyword evidence="10" id="KW-0677">Repeat</keyword>
<feature type="repeat" description="RCC1" evidence="15">
    <location>
        <begin position="656"/>
        <end position="714"/>
    </location>
</feature>
<dbReference type="GO" id="GO:0005524">
    <property type="term" value="F:ATP binding"/>
    <property type="evidence" value="ECO:0007669"/>
    <property type="project" value="UniProtKB-KW"/>
</dbReference>
<comment type="subcellular location">
    <subcellularLocation>
        <location evidence="2">Cytoplasm</location>
    </subcellularLocation>
</comment>